<dbReference type="InterPro" id="IPR019155">
    <property type="entry name" value="CLEC16A/TT9_N"/>
</dbReference>
<gene>
    <name evidence="4" type="ORF">OJ252_3465</name>
</gene>
<dbReference type="InterPro" id="IPR039272">
    <property type="entry name" value="CLEC16A/TT9"/>
</dbReference>
<dbReference type="Proteomes" id="UP001071777">
    <property type="component" value="Unassembled WGS sequence"/>
</dbReference>
<name>A0ABQ8P288_9CRYT</name>
<dbReference type="Pfam" id="PF09758">
    <property type="entry name" value="FPL"/>
    <property type="match status" value="1"/>
</dbReference>
<evidence type="ECO:0000256" key="1">
    <source>
        <dbReference type="ARBA" id="ARBA00023006"/>
    </source>
</evidence>
<dbReference type="PANTHER" id="PTHR21481:SF0">
    <property type="entry name" value="PROTEIN CLEC16A"/>
    <property type="match status" value="1"/>
</dbReference>
<sequence length="1167" mass="135644">MGEMISSRRGFCSLEDFKRICGGIYGFCQGLGGVEDSGFRLFSGSGLFVSSSLAQVSSERDLVESIRTVAEVLVWEDQNEEQGYFDSACEFGIFVSLVELVIRSDVNYAIRKQSLQTLSIILQNLRNINTLYYILSNNVISRLLNKTFRSGALQGSRSDLSEMYLSFTGLSKEEEEQDELLSYYITLLRTLALRLNNETLRLFLNETTEFPLWKNACMYINHRDAMVRNTSRNVLLNILRSGEKEIIDFIILEEIRQFHHQGNLEQVLRYIDIDPAKTQDLARSSREGSSFSLIQTLVSCLIKQIHQFGELTESPGFEWPEIEEYLGIITGDHQEPVSHDDLETTGLQEPLNVGPIGPTSPITLSYTEADSSEGYSSPIVNQLSPTFYDRLIKPLERQMELILDSLEFFHEFVVLEIPNISWLICNSILHQVFEMVLFQKITNEIVAINQGISKSTLQVKIHLFIIYRILLFLYGNNQNRVYDSLISSIWDKFLKLGNHQSLFGNIFSTLINYLEEDSEFVLMFGLLNLYSIWGKKHQEEVKNSPPSSHREEGQKTGPEALAEEAETSPTVSGMFRSFVSSFSSLFQHKDYQESLIEEICRLRSREGLSLVELEITCPPSPNLLQRPRFATQRPVEERRCRSVPRSWKHSQDEENHLLYESESCERMMKECIHQRILCLDSEKVIKQSEFQIKEEFQGFYSKLNCEILSQDLNSQGLECLLFLAQFLEKMVSISERSNYSTRMRPLCLFVVAFLTLGVIRDHETLRQSNHFQDFCSLLDPFIKYLRGITLRQIGDLLRRDLNTGGKYSIFDRLGNLNYMICEHLLEWKDEDKLLIQRMFERRETTTQMVQRVISNTCILPLVPEKTSPRHSKRYIWNLIDTYPILRWFPNSCNGRGNLEETGRSRSILVDKLRNNYNNLQILEVFCERIDKIRTSNPKADTELEDSCEKKKSYNWSIYTRMKVCVESRPFRVSVIRAKKTGLGSRHVQCNVIFDLSRRSLVISSPVVRPDKRPIMLARFEMVRCKPVPIMTRSYKTAIRYLVALLVRYRKYELDEHVILDDFLYELPLREDLLNSPNISRGAIIQPRETQVDRRIYHLNNLLLPAYTRVGLERGRGELGVDLGFSDYALYMEFESKKRSQEFIRRLSELRRGEQTDQLFEEYSGMFR</sequence>
<keyword evidence="1" id="KW-0072">Autophagy</keyword>
<organism evidence="4 5">
    <name type="scientific">Cryptosporidium canis</name>
    <dbReference type="NCBI Taxonomy" id="195482"/>
    <lineage>
        <taxon>Eukaryota</taxon>
        <taxon>Sar</taxon>
        <taxon>Alveolata</taxon>
        <taxon>Apicomplexa</taxon>
        <taxon>Conoidasida</taxon>
        <taxon>Coccidia</taxon>
        <taxon>Eucoccidiorida</taxon>
        <taxon>Eimeriorina</taxon>
        <taxon>Cryptosporidiidae</taxon>
        <taxon>Cryptosporidium</taxon>
    </lineage>
</organism>
<evidence type="ECO:0000256" key="2">
    <source>
        <dbReference type="SAM" id="MobiDB-lite"/>
    </source>
</evidence>
<evidence type="ECO:0000313" key="4">
    <source>
        <dbReference type="EMBL" id="KAJ1605462.1"/>
    </source>
</evidence>
<feature type="compositionally biased region" description="Basic and acidic residues" evidence="2">
    <location>
        <begin position="541"/>
        <end position="554"/>
    </location>
</feature>
<dbReference type="PANTHER" id="PTHR21481">
    <property type="entry name" value="PROTEIN CLEC16A"/>
    <property type="match status" value="1"/>
</dbReference>
<comment type="caution">
    <text evidence="4">The sequence shown here is derived from an EMBL/GenBank/DDBJ whole genome shotgun (WGS) entry which is preliminary data.</text>
</comment>
<protein>
    <recommendedName>
        <fullName evidence="3">FPL domain-containing protein</fullName>
    </recommendedName>
</protein>
<accession>A0ABQ8P288</accession>
<proteinExistence type="predicted"/>
<feature type="region of interest" description="Disordered" evidence="2">
    <location>
        <begin position="541"/>
        <end position="568"/>
    </location>
</feature>
<evidence type="ECO:0000259" key="3">
    <source>
        <dbReference type="Pfam" id="PF09758"/>
    </source>
</evidence>
<keyword evidence="5" id="KW-1185">Reference proteome</keyword>
<feature type="domain" description="FPL" evidence="3">
    <location>
        <begin position="66"/>
        <end position="239"/>
    </location>
</feature>
<dbReference type="EMBL" id="JAPCXB010000177">
    <property type="protein sequence ID" value="KAJ1605462.1"/>
    <property type="molecule type" value="Genomic_DNA"/>
</dbReference>
<evidence type="ECO:0000313" key="5">
    <source>
        <dbReference type="Proteomes" id="UP001071777"/>
    </source>
</evidence>
<reference evidence="4" key="1">
    <citation type="submission" date="2022-10" db="EMBL/GenBank/DDBJ databases">
        <title>Adaptive evolution leads to modifications in subtelomeric GC content in a zoonotic Cryptosporidium species.</title>
        <authorList>
            <person name="Li J."/>
            <person name="Feng Y."/>
            <person name="Xiao L."/>
        </authorList>
    </citation>
    <scope>NUCLEOTIDE SEQUENCE</scope>
    <source>
        <strain evidence="4">25894</strain>
    </source>
</reference>